<evidence type="ECO:0000313" key="5">
    <source>
        <dbReference type="EMBL" id="MFB5685247.1"/>
    </source>
</evidence>
<dbReference type="InterPro" id="IPR037038">
    <property type="entry name" value="HepT-like_sf"/>
</dbReference>
<accession>A0ABV5BHT0</accession>
<keyword evidence="2" id="KW-0540">Nuclease</keyword>
<reference evidence="5 6" key="1">
    <citation type="submission" date="2024-09" db="EMBL/GenBank/DDBJ databases">
        <authorList>
            <person name="Ruan L."/>
        </authorList>
    </citation>
    <scope>NUCLEOTIDE SEQUENCE [LARGE SCALE GENOMIC DNA]</scope>
    <source>
        <strain evidence="5 6">D33</strain>
    </source>
</reference>
<evidence type="ECO:0000256" key="3">
    <source>
        <dbReference type="ARBA" id="ARBA00022801"/>
    </source>
</evidence>
<evidence type="ECO:0000313" key="6">
    <source>
        <dbReference type="Proteomes" id="UP001580407"/>
    </source>
</evidence>
<name>A0ABV5BHT0_9BACL</name>
<dbReference type="Gene3D" id="1.20.120.580">
    <property type="entry name" value="bsu32300-like"/>
    <property type="match status" value="1"/>
</dbReference>
<gene>
    <name evidence="5" type="ORF">ACE3NQ_30515</name>
</gene>
<keyword evidence="6" id="KW-1185">Reference proteome</keyword>
<organism evidence="5 6">
    <name type="scientific">Paenibacillus terreus</name>
    <dbReference type="NCBI Taxonomy" id="1387834"/>
    <lineage>
        <taxon>Bacteria</taxon>
        <taxon>Bacillati</taxon>
        <taxon>Bacillota</taxon>
        <taxon>Bacilli</taxon>
        <taxon>Bacillales</taxon>
        <taxon>Paenibacillaceae</taxon>
        <taxon>Paenibacillus</taxon>
    </lineage>
</organism>
<dbReference type="Pfam" id="PF01934">
    <property type="entry name" value="HepT-like"/>
    <property type="match status" value="1"/>
</dbReference>
<dbReference type="EMBL" id="JBHILM010000067">
    <property type="protein sequence ID" value="MFB5685247.1"/>
    <property type="molecule type" value="Genomic_DNA"/>
</dbReference>
<keyword evidence="1" id="KW-1277">Toxin-antitoxin system</keyword>
<evidence type="ECO:0000256" key="1">
    <source>
        <dbReference type="ARBA" id="ARBA00022649"/>
    </source>
</evidence>
<dbReference type="InterPro" id="IPR008201">
    <property type="entry name" value="HepT-like"/>
</dbReference>
<protein>
    <submittedName>
        <fullName evidence="5">DUF86 domain-containing protein</fullName>
    </submittedName>
</protein>
<keyword evidence="3" id="KW-0378">Hydrolase</keyword>
<evidence type="ECO:0000256" key="4">
    <source>
        <dbReference type="ARBA" id="ARBA00024207"/>
    </source>
</evidence>
<comment type="similarity">
    <text evidence="4">Belongs to the HepT RNase toxin family.</text>
</comment>
<dbReference type="Proteomes" id="UP001580407">
    <property type="component" value="Unassembled WGS sequence"/>
</dbReference>
<evidence type="ECO:0000256" key="2">
    <source>
        <dbReference type="ARBA" id="ARBA00022722"/>
    </source>
</evidence>
<dbReference type="RefSeq" id="WP_375528900.1">
    <property type="nucleotide sequence ID" value="NZ_JBHILM010000067.1"/>
</dbReference>
<comment type="caution">
    <text evidence="5">The sequence shown here is derived from an EMBL/GenBank/DDBJ whole genome shotgun (WGS) entry which is preliminary data.</text>
</comment>
<sequence>MYYVNREQIELRLKAIPEIAEGLRRVSSGWTGDLMQGLVQERCLHLAIETVTDAGSYLIDGFIMRDASSYEDIISIIHGEEVIDESVFAPIYELVSLRKPLVQEYFRWKRGELHKLTPLLPEVLERFAASVEGYLDRELGTQPAGSK</sequence>
<proteinExistence type="inferred from homology"/>